<proteinExistence type="predicted"/>
<reference evidence="1 2" key="1">
    <citation type="submission" date="2019-08" db="EMBL/GenBank/DDBJ databases">
        <title>A chromosome-level genome assembly, high-density linkage maps, and genome scans reveal the genomic architecture of hybrid incompatibilities underlying speciation via character displacement in darters (Percidae: Etheostominae).</title>
        <authorList>
            <person name="Moran R.L."/>
            <person name="Catchen J.M."/>
            <person name="Fuller R.C."/>
        </authorList>
    </citation>
    <scope>NUCLEOTIDE SEQUENCE [LARGE SCALE GENOMIC DNA]</scope>
    <source>
        <strain evidence="1">EspeVRDwgs_2016</strain>
        <tissue evidence="1">Muscle</tissue>
    </source>
</reference>
<accession>A0A5J5DIR6</accession>
<name>A0A5J5DIR6_9PERO</name>
<sequence length="99" mass="11118">MCSYVVIRVIAVVCTPNQQGEKCAAVSCANQPPRRSSSRIVEERPWERHGRQSEVSAECLRWIMSIQLEVVLGQRDLFIIKSALVFTFTAENSFVCTVG</sequence>
<comment type="caution">
    <text evidence="1">The sequence shown here is derived from an EMBL/GenBank/DDBJ whole genome shotgun (WGS) entry which is preliminary data.</text>
</comment>
<dbReference type="EMBL" id="VOFY01000004">
    <property type="protein sequence ID" value="KAA8593225.1"/>
    <property type="molecule type" value="Genomic_DNA"/>
</dbReference>
<keyword evidence="2" id="KW-1185">Reference proteome</keyword>
<evidence type="ECO:0000313" key="2">
    <source>
        <dbReference type="Proteomes" id="UP000327493"/>
    </source>
</evidence>
<organism evidence="1 2">
    <name type="scientific">Etheostoma spectabile</name>
    <name type="common">orangethroat darter</name>
    <dbReference type="NCBI Taxonomy" id="54343"/>
    <lineage>
        <taxon>Eukaryota</taxon>
        <taxon>Metazoa</taxon>
        <taxon>Chordata</taxon>
        <taxon>Craniata</taxon>
        <taxon>Vertebrata</taxon>
        <taxon>Euteleostomi</taxon>
        <taxon>Actinopterygii</taxon>
        <taxon>Neopterygii</taxon>
        <taxon>Teleostei</taxon>
        <taxon>Neoteleostei</taxon>
        <taxon>Acanthomorphata</taxon>
        <taxon>Eupercaria</taxon>
        <taxon>Perciformes</taxon>
        <taxon>Percoidei</taxon>
        <taxon>Percidae</taxon>
        <taxon>Etheostomatinae</taxon>
        <taxon>Etheostoma</taxon>
    </lineage>
</organism>
<dbReference type="Proteomes" id="UP000327493">
    <property type="component" value="Chromosome 4"/>
</dbReference>
<evidence type="ECO:0000313" key="1">
    <source>
        <dbReference type="EMBL" id="KAA8593225.1"/>
    </source>
</evidence>
<dbReference type="AlphaFoldDB" id="A0A5J5DIR6"/>
<protein>
    <submittedName>
        <fullName evidence="1">Uncharacterized protein</fullName>
    </submittedName>
</protein>
<gene>
    <name evidence="1" type="ORF">FQN60_009341</name>
</gene>